<evidence type="ECO:0000313" key="1">
    <source>
        <dbReference type="EMBL" id="MFC5456837.1"/>
    </source>
</evidence>
<sequence length="132" mass="15261">MREAKNTARAIVHIGYDGKVYKQFKGHHARERFENEVRVLKLLEERGCNYVPRLLESDPEELKIVTTNCGSIVTHISEKRIKELFGELERDYGVRHEDAFARNITYRASDGRFCLIDFELATILDEPPKPAA</sequence>
<dbReference type="Proteomes" id="UP001596052">
    <property type="component" value="Unassembled WGS sequence"/>
</dbReference>
<dbReference type="InterPro" id="IPR011009">
    <property type="entry name" value="Kinase-like_dom_sf"/>
</dbReference>
<keyword evidence="2" id="KW-1185">Reference proteome</keyword>
<accession>A0ABW0KVD1</accession>
<dbReference type="EMBL" id="JBHSMQ010000007">
    <property type="protein sequence ID" value="MFC5456837.1"/>
    <property type="molecule type" value="Genomic_DNA"/>
</dbReference>
<organism evidence="1 2">
    <name type="scientific">Prosthecobacter fluviatilis</name>
    <dbReference type="NCBI Taxonomy" id="445931"/>
    <lineage>
        <taxon>Bacteria</taxon>
        <taxon>Pseudomonadati</taxon>
        <taxon>Verrucomicrobiota</taxon>
        <taxon>Verrucomicrobiia</taxon>
        <taxon>Verrucomicrobiales</taxon>
        <taxon>Verrucomicrobiaceae</taxon>
        <taxon>Prosthecobacter</taxon>
    </lineage>
</organism>
<name>A0ABW0KVD1_9BACT</name>
<evidence type="ECO:0000313" key="2">
    <source>
        <dbReference type="Proteomes" id="UP001596052"/>
    </source>
</evidence>
<proteinExistence type="predicted"/>
<comment type="caution">
    <text evidence="1">The sequence shown here is derived from an EMBL/GenBank/DDBJ whole genome shotgun (WGS) entry which is preliminary data.</text>
</comment>
<dbReference type="RefSeq" id="WP_377169497.1">
    <property type="nucleotide sequence ID" value="NZ_JBHSMQ010000007.1"/>
</dbReference>
<gene>
    <name evidence="1" type="ORF">ACFQDI_18365</name>
</gene>
<protein>
    <submittedName>
        <fullName evidence="1">Serine/threonine protein phosphatase</fullName>
    </submittedName>
</protein>
<dbReference type="SUPFAM" id="SSF56112">
    <property type="entry name" value="Protein kinase-like (PK-like)"/>
    <property type="match status" value="1"/>
</dbReference>
<reference evidence="2" key="1">
    <citation type="journal article" date="2019" name="Int. J. Syst. Evol. Microbiol.">
        <title>The Global Catalogue of Microorganisms (GCM) 10K type strain sequencing project: providing services to taxonomists for standard genome sequencing and annotation.</title>
        <authorList>
            <consortium name="The Broad Institute Genomics Platform"/>
            <consortium name="The Broad Institute Genome Sequencing Center for Infectious Disease"/>
            <person name="Wu L."/>
            <person name="Ma J."/>
        </authorList>
    </citation>
    <scope>NUCLEOTIDE SEQUENCE [LARGE SCALE GENOMIC DNA]</scope>
    <source>
        <strain evidence="2">CGMCC 4.1469</strain>
    </source>
</reference>